<keyword evidence="2 5" id="KW-0808">Transferase</keyword>
<evidence type="ECO:0000256" key="4">
    <source>
        <dbReference type="ARBA" id="ARBA00024732"/>
    </source>
</evidence>
<dbReference type="RefSeq" id="WP_126723450.1">
    <property type="nucleotide sequence ID" value="NZ_RYZH01000001.1"/>
</dbReference>
<name>A0A432MS31_9BACT</name>
<comment type="pathway">
    <text evidence="1 5">Protein modification; protein lipoylation via endogenous pathway; protein N(6)-(lipoyl)lysine from octanoyl-[acyl-carrier-protein]: step 1/2.</text>
</comment>
<dbReference type="InterPro" id="IPR045864">
    <property type="entry name" value="aa-tRNA-synth_II/BPL/LPL"/>
</dbReference>
<dbReference type="SUPFAM" id="SSF55681">
    <property type="entry name" value="Class II aaRS and biotin synthetases"/>
    <property type="match status" value="1"/>
</dbReference>
<dbReference type="GO" id="GO:0009249">
    <property type="term" value="P:protein lipoylation"/>
    <property type="evidence" value="ECO:0007669"/>
    <property type="project" value="InterPro"/>
</dbReference>
<dbReference type="GO" id="GO:0033819">
    <property type="term" value="F:lipoyl(octanoyl) transferase activity"/>
    <property type="evidence" value="ECO:0007669"/>
    <property type="project" value="UniProtKB-EC"/>
</dbReference>
<comment type="similarity">
    <text evidence="5">Belongs to the LipB family.</text>
</comment>
<comment type="caution">
    <text evidence="8">The sequence shown here is derived from an EMBL/GenBank/DDBJ whole genome shotgun (WGS) entry which is preliminary data.</text>
</comment>
<protein>
    <recommendedName>
        <fullName evidence="5">Octanoyltransferase</fullName>
        <ecNumber evidence="5">2.3.1.181</ecNumber>
    </recommendedName>
</protein>
<comment type="catalytic activity">
    <reaction evidence="5">
        <text>octanoyl-[ACP] + L-lysyl-[protein] = N(6)-octanoyl-L-lysyl-[protein] + holo-[ACP] + H(+)</text>
        <dbReference type="Rhea" id="RHEA:17665"/>
        <dbReference type="Rhea" id="RHEA-COMP:9636"/>
        <dbReference type="Rhea" id="RHEA-COMP:9685"/>
        <dbReference type="Rhea" id="RHEA-COMP:9752"/>
        <dbReference type="Rhea" id="RHEA-COMP:9928"/>
        <dbReference type="ChEBI" id="CHEBI:15378"/>
        <dbReference type="ChEBI" id="CHEBI:29969"/>
        <dbReference type="ChEBI" id="CHEBI:64479"/>
        <dbReference type="ChEBI" id="CHEBI:78463"/>
        <dbReference type="ChEBI" id="CHEBI:78809"/>
        <dbReference type="EC" id="2.3.1.181"/>
    </reaction>
</comment>
<dbReference type="OrthoDB" id="9787061at2"/>
<evidence type="ECO:0000259" key="7">
    <source>
        <dbReference type="PROSITE" id="PS51733"/>
    </source>
</evidence>
<comment type="function">
    <text evidence="4 5">Catalyzes the transfer of endogenously produced octanoic acid from octanoyl-acyl-carrier-protein onto the lipoyl domains of lipoate-dependent enzymes. Lipoyl-ACP can also act as a substrate although octanoyl-ACP is likely to be the physiological substrate.</text>
</comment>
<dbReference type="NCBIfam" id="TIGR00214">
    <property type="entry name" value="lipB"/>
    <property type="match status" value="1"/>
</dbReference>
<sequence>MSTDLPPSLEVFLLGLVDFDEAQMLQRRLVYDLGESPCAGALVLCEHPPTISIGRSGSRAHIAADDDELRRHGVDVRWVNRGGGTELHLPGQLNAYLALDLNRAGLDLKGYLDGLRRSTIATLADFDLRGSTHPNSPGVFVGNARVASIGVAVRRWIAYHGIALNVGPFLEPFTLLDEAGPDGSRLRRTSMEAQRQRPAPMPKVRESLVRHLEGTFGLTRHHVYTAHPMIRRKARLHAYAQSLG</sequence>
<reference evidence="8 9" key="1">
    <citation type="submission" date="2018-12" db="EMBL/GenBank/DDBJ databases">
        <authorList>
            <person name="Toschakov S.V."/>
        </authorList>
    </citation>
    <scope>NUCLEOTIDE SEQUENCE [LARGE SCALE GENOMIC DNA]</scope>
    <source>
        <strain evidence="8 9">GM2012</strain>
    </source>
</reference>
<feature type="domain" description="BPL/LPL catalytic" evidence="7">
    <location>
        <begin position="36"/>
        <end position="220"/>
    </location>
</feature>
<organism evidence="8 9">
    <name type="scientific">Tautonia sociabilis</name>
    <dbReference type="NCBI Taxonomy" id="2080755"/>
    <lineage>
        <taxon>Bacteria</taxon>
        <taxon>Pseudomonadati</taxon>
        <taxon>Planctomycetota</taxon>
        <taxon>Planctomycetia</taxon>
        <taxon>Isosphaerales</taxon>
        <taxon>Isosphaeraceae</taxon>
        <taxon>Tautonia</taxon>
    </lineage>
</organism>
<evidence type="ECO:0000256" key="1">
    <source>
        <dbReference type="ARBA" id="ARBA00004821"/>
    </source>
</evidence>
<evidence type="ECO:0000256" key="5">
    <source>
        <dbReference type="PIRNR" id="PIRNR016262"/>
    </source>
</evidence>
<dbReference type="PANTHER" id="PTHR10993:SF7">
    <property type="entry name" value="LIPOYLTRANSFERASE 2, MITOCHONDRIAL-RELATED"/>
    <property type="match status" value="1"/>
</dbReference>
<keyword evidence="3 5" id="KW-0012">Acyltransferase</keyword>
<evidence type="ECO:0000313" key="8">
    <source>
        <dbReference type="EMBL" id="RUL89775.1"/>
    </source>
</evidence>
<dbReference type="Pfam" id="PF21948">
    <property type="entry name" value="LplA-B_cat"/>
    <property type="match status" value="1"/>
</dbReference>
<dbReference type="EMBL" id="RYZH01000001">
    <property type="protein sequence ID" value="RUL89775.1"/>
    <property type="molecule type" value="Genomic_DNA"/>
</dbReference>
<dbReference type="PIRSF" id="PIRSF016262">
    <property type="entry name" value="LPLase"/>
    <property type="match status" value="1"/>
</dbReference>
<feature type="binding site" evidence="6">
    <location>
        <begin position="148"/>
        <end position="150"/>
    </location>
    <ligand>
        <name>substrate</name>
    </ligand>
</feature>
<reference evidence="8 9" key="2">
    <citation type="submission" date="2019-01" db="EMBL/GenBank/DDBJ databases">
        <title>Tautonia sociabilis, a novel thermotolerant planctomycete of Isosphaeraceae family, isolated from a 4000 m deep subterranean habitat.</title>
        <authorList>
            <person name="Kovaleva O.L."/>
            <person name="Elcheninov A.G."/>
            <person name="Van Heerden E."/>
            <person name="Toshchakov S.V."/>
            <person name="Novikov A."/>
            <person name="Bonch-Osmolovskaya E.A."/>
            <person name="Kublanov I.V."/>
        </authorList>
    </citation>
    <scope>NUCLEOTIDE SEQUENCE [LARGE SCALE GENOMIC DNA]</scope>
    <source>
        <strain evidence="8 9">GM2012</strain>
    </source>
</reference>
<dbReference type="UniPathway" id="UPA00538">
    <property type="reaction ID" value="UER00592"/>
</dbReference>
<keyword evidence="9" id="KW-1185">Reference proteome</keyword>
<dbReference type="PANTHER" id="PTHR10993">
    <property type="entry name" value="OCTANOYLTRANSFERASE"/>
    <property type="match status" value="1"/>
</dbReference>
<dbReference type="PROSITE" id="PS51733">
    <property type="entry name" value="BPL_LPL_CATALYTIC"/>
    <property type="match status" value="1"/>
</dbReference>
<dbReference type="InterPro" id="IPR000544">
    <property type="entry name" value="Octanoyltransferase"/>
</dbReference>
<dbReference type="InterPro" id="IPR004143">
    <property type="entry name" value="BPL_LPL_catalytic"/>
</dbReference>
<dbReference type="Gene3D" id="3.30.930.10">
    <property type="entry name" value="Bira Bifunctional Protein, Domain 2"/>
    <property type="match status" value="1"/>
</dbReference>
<evidence type="ECO:0000313" key="9">
    <source>
        <dbReference type="Proteomes" id="UP000280296"/>
    </source>
</evidence>
<dbReference type="EC" id="2.3.1.181" evidence="5"/>
<proteinExistence type="inferred from homology"/>
<gene>
    <name evidence="8" type="primary">lipB</name>
    <name evidence="8" type="ORF">TsocGM_01010</name>
</gene>
<feature type="binding site" evidence="6">
    <location>
        <begin position="81"/>
        <end position="88"/>
    </location>
    <ligand>
        <name>substrate</name>
    </ligand>
</feature>
<accession>A0A432MS31</accession>
<evidence type="ECO:0000256" key="6">
    <source>
        <dbReference type="PIRSR" id="PIRSR016262-2"/>
    </source>
</evidence>
<feature type="binding site" evidence="6">
    <location>
        <begin position="161"/>
        <end position="163"/>
    </location>
    <ligand>
        <name>substrate</name>
    </ligand>
</feature>
<dbReference type="Proteomes" id="UP000280296">
    <property type="component" value="Unassembled WGS sequence"/>
</dbReference>
<evidence type="ECO:0000256" key="3">
    <source>
        <dbReference type="ARBA" id="ARBA00023315"/>
    </source>
</evidence>
<dbReference type="AlphaFoldDB" id="A0A432MS31"/>
<evidence type="ECO:0000256" key="2">
    <source>
        <dbReference type="ARBA" id="ARBA00022679"/>
    </source>
</evidence>